<dbReference type="InterPro" id="IPR023346">
    <property type="entry name" value="Lysozyme-like_dom_sf"/>
</dbReference>
<evidence type="ECO:0000256" key="1">
    <source>
        <dbReference type="SAM" id="MobiDB-lite"/>
    </source>
</evidence>
<dbReference type="Proteomes" id="UP000001297">
    <property type="component" value="Segment"/>
</dbReference>
<keyword evidence="4" id="KW-1185">Reference proteome</keyword>
<feature type="domain" description="Transglycosylase SLT" evidence="2">
    <location>
        <begin position="301"/>
        <end position="397"/>
    </location>
</feature>
<dbReference type="Gene3D" id="1.10.530.10">
    <property type="match status" value="1"/>
</dbReference>
<name>Q6J1R1_9CAUD</name>
<dbReference type="PANTHER" id="PTHR37423:SF2">
    <property type="entry name" value="MEMBRANE-BOUND LYTIC MUREIN TRANSGLYCOSYLASE C"/>
    <property type="match status" value="1"/>
</dbReference>
<dbReference type="Pfam" id="PF01464">
    <property type="entry name" value="SLT"/>
    <property type="match status" value="1"/>
</dbReference>
<dbReference type="OrthoDB" id="18857at10239"/>
<dbReference type="EMBL" id="AY605181">
    <property type="protein sequence ID" value="AAT38375.1"/>
    <property type="molecule type" value="Genomic_DNA"/>
</dbReference>
<reference evidence="3 4" key="1">
    <citation type="submission" date="2004-04" db="EMBL/GenBank/DDBJ databases">
        <title>Complete genomic sequence of Burkholderia cepacia complex phage BcepC6B.</title>
        <authorList>
            <person name="Summer E.J."/>
            <person name="Christian B.N."/>
            <person name="Collins J."/>
            <person name="Morrison W."/>
            <person name="Patel P."/>
            <person name="Wells W."/>
            <person name="Mebane L."/>
            <person name="Gonzalez C.F."/>
            <person name="Young R.F."/>
        </authorList>
    </citation>
    <scope>NUCLEOTIDE SEQUENCE [LARGE SCALE GENOMIC DNA]</scope>
</reference>
<dbReference type="PANTHER" id="PTHR37423">
    <property type="entry name" value="SOLUBLE LYTIC MUREIN TRANSGLYCOSYLASE-RELATED"/>
    <property type="match status" value="1"/>
</dbReference>
<dbReference type="SUPFAM" id="SSF53955">
    <property type="entry name" value="Lysozyme-like"/>
    <property type="match status" value="1"/>
</dbReference>
<dbReference type="KEGG" id="vg:2846112"/>
<dbReference type="InterPro" id="IPR008258">
    <property type="entry name" value="Transglycosylase_SLT_dom_1"/>
</dbReference>
<sequence>MPVDSLYADQTASFLSGQNQIDVPEPTVYPSTSVTSIARAVGRGLGQGGAALFGAASDLAAGLSQIYVDPDTLTLNPQAQADADKQVNAAIVKQRAGHLFESPLGARAYDLSDTFKPDPTRATAIDQTVQGVVSGLAQIVPAAVLGGPLAGAAVGGASIGMSRAEDLKRQGVDVGTRTAVGAVEGALTAAGAVLPVAGSTLPRTIGLVAAGGPGAAIAQATIEKAILRNAGYDHLADQINPLDPINLAAATLMAGTFAGVHTAATARTARQNAPAATVPLQSLAIDARRALPYDAPQLDAYAAQAAQAAGVPPELMLALKNAGEKSNSGQVSPKGAAGVSQMMPENLRKYGVTDPTDPMQALDGMAKYLADTQKQYGGNLQAMIADYNGGPKQAAAVLRGERPPANETAAYLDRVNNYLATRGIDSATFHVTPEQVDAALIARGQRIVDDAYVFGQPDDVAAMTAHQDAFELAARQMDAGQFPDVARFVTGDDSARATALDSLIAEAETQRTGVAQQAAGLADQGAVSQMRAELDQLTAARPDDSAAGVKELTRQLQDQGMKYKAAAAKAQKQIDAAVTDHEAQVQRLRGAIEGNARAQQAHQQLGALDAQLADLRSARAGIDAPATRRTPLSQFVEDVVRAQTRREPVTYREPQEPVLQTADTLPAGVAPHMAGGETLSGGAAPRATTPPTTGAPSARAIEANLREEAALRPDTQVTIDTPAGERTGTVAELMQQIDDEHALNTQDAGLFEVAANCFISLGG</sequence>
<proteinExistence type="predicted"/>
<accession>Q6J1R1</accession>
<feature type="region of interest" description="Disordered" evidence="1">
    <location>
        <begin position="672"/>
        <end position="696"/>
    </location>
</feature>
<feature type="compositionally biased region" description="Low complexity" evidence="1">
    <location>
        <begin position="680"/>
        <end position="696"/>
    </location>
</feature>
<dbReference type="RefSeq" id="YP_024936.1">
    <property type="nucleotide sequence ID" value="NC_005887.1"/>
</dbReference>
<evidence type="ECO:0000313" key="4">
    <source>
        <dbReference type="Proteomes" id="UP000001297"/>
    </source>
</evidence>
<protein>
    <submittedName>
        <fullName evidence="3">Gp16</fullName>
    </submittedName>
</protein>
<evidence type="ECO:0000259" key="2">
    <source>
        <dbReference type="Pfam" id="PF01464"/>
    </source>
</evidence>
<gene>
    <name evidence="3" type="primary">g16</name>
</gene>
<organism evidence="3 4">
    <name type="scientific">Burkholderia phage BcepC6B</name>
    <dbReference type="NCBI Taxonomy" id="2883949"/>
    <lineage>
        <taxon>Viruses</taxon>
        <taxon>Duplodnaviria</taxon>
        <taxon>Heunggongvirae</taxon>
        <taxon>Uroviricota</taxon>
        <taxon>Caudoviricetes</taxon>
        <taxon>Ryyoungvirus</taxon>
        <taxon>Ryyoungvirus bcepC6B</taxon>
    </lineage>
</organism>
<evidence type="ECO:0000313" key="3">
    <source>
        <dbReference type="EMBL" id="AAT38375.1"/>
    </source>
</evidence>
<dbReference type="CDD" id="cd00254">
    <property type="entry name" value="LT-like"/>
    <property type="match status" value="1"/>
</dbReference>